<protein>
    <submittedName>
        <fullName evidence="2">Uncharacterized protein</fullName>
    </submittedName>
</protein>
<feature type="region of interest" description="Disordered" evidence="1">
    <location>
        <begin position="372"/>
        <end position="407"/>
    </location>
</feature>
<sequence>MDDSDTEPDLILRARPQNLPPPPAPRHPIPSMQEAFAESLIEATAGAASPKPKLRTGDAKARRDALLDQAKDDGPLIPEWRFRPGQTSHELRRLMAQISFGVYLLLNGMANSQISVVQILQGHIDEVDEFLETALEDIALATKDLKGRIEHLKLPMDNIDVFEKMLEDRNFRLQILDGNQKIEHILARTEVAIKQTMQDLEAGVISTREFNFYLAEQRDGQWRYERPDMIDIFDAMKGNTDGWFNAFLDLQSKGSNLKTLIAKLSGMVSEIERRAGEVSRRTRFSIEPYSSPGHSPRPSNASSVTTPPTTPGPRVANSPPRISLRLSPLKQSEPVSFMDIRLYEESLFGSQDRPAPAQETRQAHEALVEATLTEVGDQGLMPRSPPARNPRRLSERPTPSPVPPQEPIVEELENDGALYILQPRTYTPQPPSPLPSPFVKNERPRSRAEPTHQGFHSPAPSADASGRQLLEPPTIIVESRTTPKVESRARSRTEPRVESQIEIKIELGLESEPDPEPEPEPEPEFYLGPNFAPSFVPQVEHAQLRSQPSKPKLVAIGARADPRLLHRIDTRPDSGLESQPETETETETEGKHSRHRSSLRERISLKMTPPEAIQVPSHMLDVERPRYQSPRAYHSPDSAYVSDMERPPVNSMASIDRSLSDFSPPYVHPGLIPSPHSDKQYFRPINGNPHSPLQQRPHTAGSNRFPQSQRNIPSAMGMSMLSSVTTTTSKTDRTEGGRSLKKKRSAFGWLKKAFSLDDEERAAFEQKKKEESRNLYYDGKSPKFLDGRRIQPRPSPHPSPSFYRQG</sequence>
<reference evidence="2" key="1">
    <citation type="journal article" date="2023" name="Mol. Phylogenet. Evol.">
        <title>Genome-scale phylogeny and comparative genomics of the fungal order Sordariales.</title>
        <authorList>
            <person name="Hensen N."/>
            <person name="Bonometti L."/>
            <person name="Westerberg I."/>
            <person name="Brannstrom I.O."/>
            <person name="Guillou S."/>
            <person name="Cros-Aarteil S."/>
            <person name="Calhoun S."/>
            <person name="Haridas S."/>
            <person name="Kuo A."/>
            <person name="Mondo S."/>
            <person name="Pangilinan J."/>
            <person name="Riley R."/>
            <person name="LaButti K."/>
            <person name="Andreopoulos B."/>
            <person name="Lipzen A."/>
            <person name="Chen C."/>
            <person name="Yan M."/>
            <person name="Daum C."/>
            <person name="Ng V."/>
            <person name="Clum A."/>
            <person name="Steindorff A."/>
            <person name="Ohm R.A."/>
            <person name="Martin F."/>
            <person name="Silar P."/>
            <person name="Natvig D.O."/>
            <person name="Lalanne C."/>
            <person name="Gautier V."/>
            <person name="Ament-Velasquez S.L."/>
            <person name="Kruys A."/>
            <person name="Hutchinson M.I."/>
            <person name="Powell A.J."/>
            <person name="Barry K."/>
            <person name="Miller A.N."/>
            <person name="Grigoriev I.V."/>
            <person name="Debuchy R."/>
            <person name="Gladieux P."/>
            <person name="Hiltunen Thoren M."/>
            <person name="Johannesson H."/>
        </authorList>
    </citation>
    <scope>NUCLEOTIDE SEQUENCE</scope>
    <source>
        <strain evidence="2">CBS 958.72</strain>
    </source>
</reference>
<feature type="region of interest" description="Disordered" evidence="1">
    <location>
        <begin position="423"/>
        <end position="651"/>
    </location>
</feature>
<comment type="caution">
    <text evidence="2">The sequence shown here is derived from an EMBL/GenBank/DDBJ whole genome shotgun (WGS) entry which is preliminary data.</text>
</comment>
<name>A0AAE0NLM6_9PEZI</name>
<feature type="region of interest" description="Disordered" evidence="1">
    <location>
        <begin position="277"/>
        <end position="328"/>
    </location>
</feature>
<organism evidence="2 3">
    <name type="scientific">Lasiosphaeria ovina</name>
    <dbReference type="NCBI Taxonomy" id="92902"/>
    <lineage>
        <taxon>Eukaryota</taxon>
        <taxon>Fungi</taxon>
        <taxon>Dikarya</taxon>
        <taxon>Ascomycota</taxon>
        <taxon>Pezizomycotina</taxon>
        <taxon>Sordariomycetes</taxon>
        <taxon>Sordariomycetidae</taxon>
        <taxon>Sordariales</taxon>
        <taxon>Lasiosphaeriaceae</taxon>
        <taxon>Lasiosphaeria</taxon>
    </lineage>
</organism>
<feature type="compositionally biased region" description="Basic and acidic residues" evidence="1">
    <location>
        <begin position="780"/>
        <end position="789"/>
    </location>
</feature>
<feature type="compositionally biased region" description="Acidic residues" evidence="1">
    <location>
        <begin position="509"/>
        <end position="523"/>
    </location>
</feature>
<feature type="compositionally biased region" description="Basic and acidic residues" evidence="1">
    <location>
        <begin position="481"/>
        <end position="507"/>
    </location>
</feature>
<feature type="region of interest" description="Disordered" evidence="1">
    <location>
        <begin position="666"/>
        <end position="742"/>
    </location>
</feature>
<keyword evidence="3" id="KW-1185">Reference proteome</keyword>
<gene>
    <name evidence="2" type="ORF">B0T24DRAFT_588347</name>
</gene>
<reference evidence="2" key="2">
    <citation type="submission" date="2023-06" db="EMBL/GenBank/DDBJ databases">
        <authorList>
            <consortium name="Lawrence Berkeley National Laboratory"/>
            <person name="Haridas S."/>
            <person name="Hensen N."/>
            <person name="Bonometti L."/>
            <person name="Westerberg I."/>
            <person name="Brannstrom I.O."/>
            <person name="Guillou S."/>
            <person name="Cros-Aarteil S."/>
            <person name="Calhoun S."/>
            <person name="Kuo A."/>
            <person name="Mondo S."/>
            <person name="Pangilinan J."/>
            <person name="Riley R."/>
            <person name="Labutti K."/>
            <person name="Andreopoulos B."/>
            <person name="Lipzen A."/>
            <person name="Chen C."/>
            <person name="Yanf M."/>
            <person name="Daum C."/>
            <person name="Ng V."/>
            <person name="Clum A."/>
            <person name="Steindorff A."/>
            <person name="Ohm R."/>
            <person name="Martin F."/>
            <person name="Silar P."/>
            <person name="Natvig D."/>
            <person name="Lalanne C."/>
            <person name="Gautier V."/>
            <person name="Ament-Velasquez S.L."/>
            <person name="Kruys A."/>
            <person name="Hutchinson M.I."/>
            <person name="Powell A.J."/>
            <person name="Barry K."/>
            <person name="Miller A.N."/>
            <person name="Grigoriev I.V."/>
            <person name="Debuchy R."/>
            <person name="Gladieux P."/>
            <person name="Thoren M.H."/>
            <person name="Johannesson H."/>
        </authorList>
    </citation>
    <scope>NUCLEOTIDE SEQUENCE</scope>
    <source>
        <strain evidence="2">CBS 958.72</strain>
    </source>
</reference>
<proteinExistence type="predicted"/>
<dbReference type="AlphaFoldDB" id="A0AAE0NLM6"/>
<feature type="region of interest" description="Disordered" evidence="1">
    <location>
        <begin position="766"/>
        <end position="806"/>
    </location>
</feature>
<evidence type="ECO:0000256" key="1">
    <source>
        <dbReference type="SAM" id="MobiDB-lite"/>
    </source>
</evidence>
<feature type="compositionally biased region" description="Polar residues" evidence="1">
    <location>
        <begin position="688"/>
        <end position="712"/>
    </location>
</feature>
<dbReference type="EMBL" id="JAULSN010000001">
    <property type="protein sequence ID" value="KAK3383715.1"/>
    <property type="molecule type" value="Genomic_DNA"/>
</dbReference>
<feature type="compositionally biased region" description="Basic and acidic residues" evidence="1">
    <location>
        <begin position="560"/>
        <end position="574"/>
    </location>
</feature>
<feature type="compositionally biased region" description="Basic and acidic residues" evidence="1">
    <location>
        <begin position="440"/>
        <end position="450"/>
    </location>
</feature>
<feature type="compositionally biased region" description="Pro residues" evidence="1">
    <location>
        <begin position="18"/>
        <end position="28"/>
    </location>
</feature>
<evidence type="ECO:0000313" key="3">
    <source>
        <dbReference type="Proteomes" id="UP001287356"/>
    </source>
</evidence>
<feature type="compositionally biased region" description="Low complexity" evidence="1">
    <location>
        <begin position="719"/>
        <end position="729"/>
    </location>
</feature>
<dbReference type="Proteomes" id="UP001287356">
    <property type="component" value="Unassembled WGS sequence"/>
</dbReference>
<evidence type="ECO:0000313" key="2">
    <source>
        <dbReference type="EMBL" id="KAK3383715.1"/>
    </source>
</evidence>
<accession>A0AAE0NLM6</accession>
<feature type="region of interest" description="Disordered" evidence="1">
    <location>
        <begin position="1"/>
        <end position="30"/>
    </location>
</feature>